<dbReference type="EMBL" id="CP022278">
    <property type="protein sequence ID" value="ASK26655.1"/>
    <property type="molecule type" value="Genomic_DNA"/>
</dbReference>
<dbReference type="PANTHER" id="PTHR30251">
    <property type="entry name" value="PILUS ASSEMBLY CHAPERONE"/>
    <property type="match status" value="1"/>
</dbReference>
<gene>
    <name evidence="2" type="ORF">BG910_01865</name>
</gene>
<dbReference type="AlphaFoldDB" id="A0A220S0A8"/>
<dbReference type="OrthoDB" id="511700at2"/>
<dbReference type="InterPro" id="IPR016147">
    <property type="entry name" value="Pili_assmbl_chaperone_N"/>
</dbReference>
<dbReference type="GO" id="GO:0071555">
    <property type="term" value="P:cell wall organization"/>
    <property type="evidence" value="ECO:0007669"/>
    <property type="project" value="InterPro"/>
</dbReference>
<dbReference type="Gene3D" id="2.60.40.10">
    <property type="entry name" value="Immunoglobulins"/>
    <property type="match status" value="1"/>
</dbReference>
<reference evidence="2 3" key="1">
    <citation type="submission" date="2017-06" db="EMBL/GenBank/DDBJ databases">
        <title>Neisseria chenwenguii sp. nov., isolated from the intestinal contents of Tibetan Plateau Pika in Yushu, Qinghai Province, China.</title>
        <authorList>
            <person name="Zhang G."/>
        </authorList>
    </citation>
    <scope>NUCLEOTIDE SEQUENCE [LARGE SCALE GENOMIC DNA]</scope>
    <source>
        <strain evidence="2 3">10023</strain>
    </source>
</reference>
<dbReference type="KEGG" id="nei:BG910_01865"/>
<dbReference type="PANTHER" id="PTHR30251:SF4">
    <property type="entry name" value="SLR1668 PROTEIN"/>
    <property type="match status" value="1"/>
</dbReference>
<feature type="domain" description="Pili assembly chaperone N-terminal" evidence="1">
    <location>
        <begin position="21"/>
        <end position="137"/>
    </location>
</feature>
<keyword evidence="3" id="KW-1185">Reference proteome</keyword>
<evidence type="ECO:0000259" key="1">
    <source>
        <dbReference type="Pfam" id="PF00345"/>
    </source>
</evidence>
<name>A0A220S0A8_9NEIS</name>
<dbReference type="Proteomes" id="UP000198238">
    <property type="component" value="Chromosome"/>
</dbReference>
<dbReference type="InterPro" id="IPR013783">
    <property type="entry name" value="Ig-like_fold"/>
</dbReference>
<evidence type="ECO:0000313" key="3">
    <source>
        <dbReference type="Proteomes" id="UP000198238"/>
    </source>
</evidence>
<dbReference type="RefSeq" id="WP_089035377.1">
    <property type="nucleotide sequence ID" value="NZ_CP022278.1"/>
</dbReference>
<evidence type="ECO:0000313" key="2">
    <source>
        <dbReference type="EMBL" id="ASK26655.1"/>
    </source>
</evidence>
<sequence length="236" mass="25644">MRHFILLSSALLAAAPAFSAGLQISPISLSIPAKQRAGMFHLSNTGSRPLTAQVRVFRWEQNDKGEEVLTPSKDVLASPPMVKIAAGGKQQFRVIRTKPSSGVEEAYRLIVDELPQPSTKPLKGLQFVMRYSVPVFLNGEENPEPTLQWRVEQTGGKTFLRVTNSGKSRAQLSNIALLPQGAKKEEALANGLAGYVLPGKTWQRALSYSPAQLRAGKISATVNGRLVKPEVGFATR</sequence>
<dbReference type="InterPro" id="IPR050643">
    <property type="entry name" value="Periplasmic_pilus_chap"/>
</dbReference>
<proteinExistence type="predicted"/>
<dbReference type="InterPro" id="IPR008962">
    <property type="entry name" value="PapD-like_sf"/>
</dbReference>
<dbReference type="SUPFAM" id="SSF49354">
    <property type="entry name" value="PapD-like"/>
    <property type="match status" value="1"/>
</dbReference>
<organism evidence="2 3">
    <name type="scientific">Neisseria chenwenguii</name>
    <dbReference type="NCBI Taxonomy" id="1853278"/>
    <lineage>
        <taxon>Bacteria</taxon>
        <taxon>Pseudomonadati</taxon>
        <taxon>Pseudomonadota</taxon>
        <taxon>Betaproteobacteria</taxon>
        <taxon>Neisseriales</taxon>
        <taxon>Neisseriaceae</taxon>
        <taxon>Neisseria</taxon>
    </lineage>
</organism>
<protein>
    <submittedName>
        <fullName evidence="2">Phytochrome sensor protein</fullName>
    </submittedName>
</protein>
<dbReference type="Pfam" id="PF00345">
    <property type="entry name" value="PapD_N"/>
    <property type="match status" value="1"/>
</dbReference>
<accession>A0A220S0A8</accession>
<dbReference type="GO" id="GO:0030288">
    <property type="term" value="C:outer membrane-bounded periplasmic space"/>
    <property type="evidence" value="ECO:0007669"/>
    <property type="project" value="InterPro"/>
</dbReference>